<dbReference type="InterPro" id="IPR003746">
    <property type="entry name" value="DUF167"/>
</dbReference>
<dbReference type="SMART" id="SM01152">
    <property type="entry name" value="DUF167"/>
    <property type="match status" value="1"/>
</dbReference>
<dbReference type="InterPro" id="IPR036591">
    <property type="entry name" value="YggU-like_sf"/>
</dbReference>
<organism evidence="4 5">
    <name type="scientific">Eiseniibacteriota bacterium</name>
    <dbReference type="NCBI Taxonomy" id="2212470"/>
    <lineage>
        <taxon>Bacteria</taxon>
        <taxon>Candidatus Eiseniibacteriota</taxon>
    </lineage>
</organism>
<evidence type="ECO:0000313" key="4">
    <source>
        <dbReference type="EMBL" id="TMQ65387.1"/>
    </source>
</evidence>
<accession>A0A538TP26</accession>
<gene>
    <name evidence="4" type="ORF">E6K79_04860</name>
</gene>
<dbReference type="Gene3D" id="3.30.1200.10">
    <property type="entry name" value="YggU-like"/>
    <property type="match status" value="1"/>
</dbReference>
<evidence type="ECO:0000256" key="1">
    <source>
        <dbReference type="ARBA" id="ARBA00010364"/>
    </source>
</evidence>
<dbReference type="Proteomes" id="UP000317691">
    <property type="component" value="Unassembled WGS sequence"/>
</dbReference>
<reference evidence="4 5" key="1">
    <citation type="journal article" date="2019" name="Nat. Microbiol.">
        <title>Mediterranean grassland soil C-N compound turnover is dependent on rainfall and depth, and is mediated by genomically divergent microorganisms.</title>
        <authorList>
            <person name="Diamond S."/>
            <person name="Andeer P.F."/>
            <person name="Li Z."/>
            <person name="Crits-Christoph A."/>
            <person name="Burstein D."/>
            <person name="Anantharaman K."/>
            <person name="Lane K.R."/>
            <person name="Thomas B.C."/>
            <person name="Pan C."/>
            <person name="Northen T.R."/>
            <person name="Banfield J.F."/>
        </authorList>
    </citation>
    <scope>NUCLEOTIDE SEQUENCE [LARGE SCALE GENOMIC DNA]</scope>
    <source>
        <strain evidence="4">WS_9</strain>
    </source>
</reference>
<dbReference type="SUPFAM" id="SSF69786">
    <property type="entry name" value="YggU-like"/>
    <property type="match status" value="1"/>
</dbReference>
<name>A0A538TP26_UNCEI</name>
<dbReference type="PANTHER" id="PTHR13420">
    <property type="entry name" value="UPF0235 PROTEIN C15ORF40"/>
    <property type="match status" value="1"/>
</dbReference>
<protein>
    <recommendedName>
        <fullName evidence="2">UPF0235 protein E6K79_04860</fullName>
    </recommendedName>
</protein>
<dbReference type="EMBL" id="VBOZ01000013">
    <property type="protein sequence ID" value="TMQ65387.1"/>
    <property type="molecule type" value="Genomic_DNA"/>
</dbReference>
<dbReference type="HAMAP" id="MF_00634">
    <property type="entry name" value="UPF0235"/>
    <property type="match status" value="1"/>
</dbReference>
<comment type="caution">
    <text evidence="4">The sequence shown here is derived from an EMBL/GenBank/DDBJ whole genome shotgun (WGS) entry which is preliminary data.</text>
</comment>
<evidence type="ECO:0000313" key="5">
    <source>
        <dbReference type="Proteomes" id="UP000317691"/>
    </source>
</evidence>
<sequence length="124" mass="13583">MSRSPSRKAPRSCGSGRRFWARGPHERGAARTRAPGLRFQVHVTPRARADQVAGSRAEGIVRVRVTAPPDRGAANEATLALLRDRLGLRAGALRIVGGAASRRKWIEADGIREEDLWQRLEAQA</sequence>
<dbReference type="PANTHER" id="PTHR13420:SF7">
    <property type="entry name" value="UPF0235 PROTEIN C15ORF40"/>
    <property type="match status" value="1"/>
</dbReference>
<dbReference type="AlphaFoldDB" id="A0A538TP26"/>
<feature type="compositionally biased region" description="Basic residues" evidence="3">
    <location>
        <begin position="1"/>
        <end position="10"/>
    </location>
</feature>
<comment type="similarity">
    <text evidence="1 2">Belongs to the UPF0235 family.</text>
</comment>
<feature type="region of interest" description="Disordered" evidence="3">
    <location>
        <begin position="1"/>
        <end position="37"/>
    </location>
</feature>
<dbReference type="NCBIfam" id="TIGR00251">
    <property type="entry name" value="DUF167 family protein"/>
    <property type="match status" value="1"/>
</dbReference>
<evidence type="ECO:0000256" key="3">
    <source>
        <dbReference type="SAM" id="MobiDB-lite"/>
    </source>
</evidence>
<dbReference type="GO" id="GO:0005737">
    <property type="term" value="C:cytoplasm"/>
    <property type="evidence" value="ECO:0007669"/>
    <property type="project" value="TreeGrafter"/>
</dbReference>
<evidence type="ECO:0000256" key="2">
    <source>
        <dbReference type="HAMAP-Rule" id="MF_00634"/>
    </source>
</evidence>
<dbReference type="Pfam" id="PF02594">
    <property type="entry name" value="DUF167"/>
    <property type="match status" value="1"/>
</dbReference>
<proteinExistence type="inferred from homology"/>